<reference evidence="1 2" key="1">
    <citation type="submission" date="2024-05" db="EMBL/GenBank/DDBJ databases">
        <authorList>
            <person name="Jiang F."/>
        </authorList>
    </citation>
    <scope>NUCLEOTIDE SEQUENCE [LARGE SCALE GENOMIC DNA]</scope>
    <source>
        <strain evidence="1 2">LZ166</strain>
    </source>
</reference>
<dbReference type="PIRSF" id="PIRSF008502">
    <property type="entry name" value="UCP008502"/>
    <property type="match status" value="1"/>
</dbReference>
<dbReference type="Gene3D" id="3.30.70.1280">
    <property type="entry name" value="SP0830-like domains"/>
    <property type="match status" value="1"/>
</dbReference>
<comment type="caution">
    <text evidence="1">The sequence shown here is derived from an EMBL/GenBank/DDBJ whole genome shotgun (WGS) entry which is preliminary data.</text>
</comment>
<dbReference type="PANTHER" id="PTHR36439:SF1">
    <property type="entry name" value="DUF1697 DOMAIN-CONTAINING PROTEIN"/>
    <property type="match status" value="1"/>
</dbReference>
<dbReference type="InterPro" id="IPR012545">
    <property type="entry name" value="DUF1697"/>
</dbReference>
<dbReference type="Proteomes" id="UP001556692">
    <property type="component" value="Unassembled WGS sequence"/>
</dbReference>
<dbReference type="EMBL" id="JBDPGJ010000004">
    <property type="protein sequence ID" value="MEX0407823.1"/>
    <property type="molecule type" value="Genomic_DNA"/>
</dbReference>
<proteinExistence type="predicted"/>
<accession>A0ABV3SM21</accession>
<dbReference type="RefSeq" id="WP_367955687.1">
    <property type="nucleotide sequence ID" value="NZ_JBDPGJ010000004.1"/>
</dbReference>
<evidence type="ECO:0000313" key="2">
    <source>
        <dbReference type="Proteomes" id="UP001556692"/>
    </source>
</evidence>
<keyword evidence="2" id="KW-1185">Reference proteome</keyword>
<protein>
    <submittedName>
        <fullName evidence="1">DUF1697 domain-containing protein</fullName>
    </submittedName>
</protein>
<sequence>MTSVWIVLFRGVGGKTQLPVKRLRDALTAGGFEGVATYINSGNAVLRSTLQRPAVSRKIADICSREFGFEKDVHLRSLAEWRELIANNPFPEAVSVPKFLHAAVLADPPEEGRVETLRGYAAAGERIEIVGTVAYLHTPAGFGTSKLAEKFDRGIGVANTARNWNTVIKLEELARQASRGN</sequence>
<gene>
    <name evidence="1" type="ORF">ABGN05_19360</name>
</gene>
<dbReference type="Pfam" id="PF08002">
    <property type="entry name" value="DUF1697"/>
    <property type="match status" value="1"/>
</dbReference>
<dbReference type="SUPFAM" id="SSF160379">
    <property type="entry name" value="SP0830-like"/>
    <property type="match status" value="1"/>
</dbReference>
<evidence type="ECO:0000313" key="1">
    <source>
        <dbReference type="EMBL" id="MEX0407823.1"/>
    </source>
</evidence>
<dbReference type="PANTHER" id="PTHR36439">
    <property type="entry name" value="BLL4334 PROTEIN"/>
    <property type="match status" value="1"/>
</dbReference>
<name>A0ABV3SM21_9HYPH</name>
<organism evidence="1 2">
    <name type="scientific">Aquibium pacificus</name>
    <dbReference type="NCBI Taxonomy" id="3153579"/>
    <lineage>
        <taxon>Bacteria</taxon>
        <taxon>Pseudomonadati</taxon>
        <taxon>Pseudomonadota</taxon>
        <taxon>Alphaproteobacteria</taxon>
        <taxon>Hyphomicrobiales</taxon>
        <taxon>Phyllobacteriaceae</taxon>
        <taxon>Aquibium</taxon>
    </lineage>
</organism>